<gene>
    <name evidence="3" type="ORF">Shyd_14050</name>
</gene>
<comment type="caution">
    <text evidence="3">The sequence shown here is derived from an EMBL/GenBank/DDBJ whole genome shotgun (WGS) entry which is preliminary data.</text>
</comment>
<evidence type="ECO:0000256" key="2">
    <source>
        <dbReference type="ARBA" id="ARBA00022801"/>
    </source>
</evidence>
<comment type="similarity">
    <text evidence="1">Belongs to the 'GDSL' lipolytic enzyme family.</text>
</comment>
<organism evidence="3 4">
    <name type="scientific">Streptomyces hydrogenans</name>
    <dbReference type="NCBI Taxonomy" id="1873719"/>
    <lineage>
        <taxon>Bacteria</taxon>
        <taxon>Bacillati</taxon>
        <taxon>Actinomycetota</taxon>
        <taxon>Actinomycetes</taxon>
        <taxon>Kitasatosporales</taxon>
        <taxon>Streptomycetaceae</taxon>
        <taxon>Streptomyces</taxon>
    </lineage>
</organism>
<dbReference type="RefSeq" id="WP_190223339.1">
    <property type="nucleotide sequence ID" value="NZ_BNBS01000031.1"/>
</dbReference>
<keyword evidence="4" id="KW-1185">Reference proteome</keyword>
<evidence type="ECO:0000256" key="1">
    <source>
        <dbReference type="ARBA" id="ARBA00008668"/>
    </source>
</evidence>
<proteinExistence type="inferred from homology"/>
<dbReference type="Gene3D" id="3.40.50.1110">
    <property type="entry name" value="SGNH hydrolase"/>
    <property type="match status" value="1"/>
</dbReference>
<accession>A0ABQ3P4U3</accession>
<name>A0ABQ3P4U3_9ACTN</name>
<dbReference type="PANTHER" id="PTHR43695:SF1">
    <property type="entry name" value="RHAMNOGALACTURONAN ACETYLESTERASE"/>
    <property type="match status" value="1"/>
</dbReference>
<sequence>MPKFCILGASVAKSRKTAEGPIAGWGQYMSEFLAPGWEVRNFARDAMTARTYFTDRFATLLNLLEPGDIVALDFGGVEQRINVPLRYHGKREFKEFLKLYVEGIRAQGAIPVLLTPCARCAFDVRGQVSDTRDGYPEVTREAAVETGAVFVDMNAHTGRLLQELGPARAKQYYRWIDAGEHPLHPDGMIDSTHFNHAGAREVARILASALESNPDIPAGTVDKATLVPGDYPPPAPEFTVVSPESALYATDRVGTAPVFTSPGPDRAVSGLQKFTGNAGPDTGYLLFFSQGAYIGGTAVNEQGRFLWRRTMVWPAGEHTVQAVGIARSGGVTPIASLRFEVRDHVAPPVVAAPKSGAWVNPRPRFNGTAAPGVTKVMALEGERLIGEAVVAEDGTWSMRHPHSWRPGAHRVEFVSIFSALHSTATPVDIRVLGVPEDSFLRTSAGARDRCGDKCDHYPFDGRW</sequence>
<reference evidence="3" key="1">
    <citation type="submission" date="2024-05" db="EMBL/GenBank/DDBJ databases">
        <title>Whole genome shotgun sequence of Streptomyces hydrogenans NBRC 13475.</title>
        <authorList>
            <person name="Komaki H."/>
            <person name="Tamura T."/>
        </authorList>
    </citation>
    <scope>NUCLEOTIDE SEQUENCE</scope>
    <source>
        <strain evidence="3">NBRC 13475</strain>
    </source>
</reference>
<dbReference type="InterPro" id="IPR037459">
    <property type="entry name" value="RhgT-like"/>
</dbReference>
<evidence type="ECO:0000313" key="4">
    <source>
        <dbReference type="Proteomes" id="UP001052739"/>
    </source>
</evidence>
<dbReference type="SUPFAM" id="SSF52266">
    <property type="entry name" value="SGNH hydrolase"/>
    <property type="match status" value="1"/>
</dbReference>
<evidence type="ECO:0008006" key="5">
    <source>
        <dbReference type="Google" id="ProtNLM"/>
    </source>
</evidence>
<dbReference type="EMBL" id="BNDW01000004">
    <property type="protein sequence ID" value="GHI20034.1"/>
    <property type="molecule type" value="Genomic_DNA"/>
</dbReference>
<dbReference type="Proteomes" id="UP001052739">
    <property type="component" value="Unassembled WGS sequence"/>
</dbReference>
<dbReference type="PANTHER" id="PTHR43695">
    <property type="entry name" value="PUTATIVE (AFU_ORTHOLOGUE AFUA_2G17250)-RELATED"/>
    <property type="match status" value="1"/>
</dbReference>
<evidence type="ECO:0000313" key="3">
    <source>
        <dbReference type="EMBL" id="GHI20034.1"/>
    </source>
</evidence>
<keyword evidence="2" id="KW-0378">Hydrolase</keyword>
<protein>
    <recommendedName>
        <fullName evidence="5">SGNH hydrolase-type esterase domain-containing protein</fullName>
    </recommendedName>
</protein>
<dbReference type="InterPro" id="IPR036514">
    <property type="entry name" value="SGNH_hydro_sf"/>
</dbReference>